<reference evidence="2" key="1">
    <citation type="submission" date="2022-03" db="EMBL/GenBank/DDBJ databases">
        <authorList>
            <person name="Martin H S."/>
        </authorList>
    </citation>
    <scope>NUCLEOTIDE SEQUENCE</scope>
</reference>
<feature type="region of interest" description="Disordered" evidence="1">
    <location>
        <begin position="64"/>
        <end position="98"/>
    </location>
</feature>
<feature type="non-terminal residue" evidence="2">
    <location>
        <position position="131"/>
    </location>
</feature>
<name>A0ABN8J0W7_9NEOP</name>
<protein>
    <submittedName>
        <fullName evidence="2">Uncharacterized protein</fullName>
    </submittedName>
</protein>
<proteinExistence type="predicted"/>
<dbReference type="Proteomes" id="UP000837857">
    <property type="component" value="Chromosome 5"/>
</dbReference>
<dbReference type="EMBL" id="OW152817">
    <property type="protein sequence ID" value="CAH2069066.1"/>
    <property type="molecule type" value="Genomic_DNA"/>
</dbReference>
<accession>A0ABN8J0W7</accession>
<keyword evidence="3" id="KW-1185">Reference proteome</keyword>
<sequence>MRPKCHACRNSIEVARWKPPGFCPRQVQGQQQKVIAPRCRSAGGGRGDCPLSRGIITRRVRSLWPSYPAPPPPPPPLTLRQAGPHSAPMRPPPRPPRVLSKISVFRTLRDRCRVASHPTPVPKTHARFPKY</sequence>
<gene>
    <name evidence="2" type="ORF">IPOD504_LOCUS14721</name>
</gene>
<organism evidence="2 3">
    <name type="scientific">Iphiclides podalirius</name>
    <name type="common">scarce swallowtail</name>
    <dbReference type="NCBI Taxonomy" id="110791"/>
    <lineage>
        <taxon>Eukaryota</taxon>
        <taxon>Metazoa</taxon>
        <taxon>Ecdysozoa</taxon>
        <taxon>Arthropoda</taxon>
        <taxon>Hexapoda</taxon>
        <taxon>Insecta</taxon>
        <taxon>Pterygota</taxon>
        <taxon>Neoptera</taxon>
        <taxon>Endopterygota</taxon>
        <taxon>Lepidoptera</taxon>
        <taxon>Glossata</taxon>
        <taxon>Ditrysia</taxon>
        <taxon>Papilionoidea</taxon>
        <taxon>Papilionidae</taxon>
        <taxon>Papilioninae</taxon>
        <taxon>Iphiclides</taxon>
    </lineage>
</organism>
<feature type="compositionally biased region" description="Pro residues" evidence="1">
    <location>
        <begin position="67"/>
        <end position="77"/>
    </location>
</feature>
<evidence type="ECO:0000256" key="1">
    <source>
        <dbReference type="SAM" id="MobiDB-lite"/>
    </source>
</evidence>
<evidence type="ECO:0000313" key="2">
    <source>
        <dbReference type="EMBL" id="CAH2069066.1"/>
    </source>
</evidence>
<evidence type="ECO:0000313" key="3">
    <source>
        <dbReference type="Proteomes" id="UP000837857"/>
    </source>
</evidence>